<comment type="similarity">
    <text evidence="6">Belongs to the ABC-4 integral membrane protein family.</text>
</comment>
<dbReference type="GO" id="GO:0005886">
    <property type="term" value="C:plasma membrane"/>
    <property type="evidence" value="ECO:0007669"/>
    <property type="project" value="UniProtKB-SubCell"/>
</dbReference>
<evidence type="ECO:0000259" key="8">
    <source>
        <dbReference type="Pfam" id="PF02687"/>
    </source>
</evidence>
<organism evidence="11 12">
    <name type="scientific">Pseudoalteromonas holothuriae</name>
    <dbReference type="NCBI Taxonomy" id="2963714"/>
    <lineage>
        <taxon>Bacteria</taxon>
        <taxon>Pseudomonadati</taxon>
        <taxon>Pseudomonadota</taxon>
        <taxon>Gammaproteobacteria</taxon>
        <taxon>Alteromonadales</taxon>
        <taxon>Pseudoalteromonadaceae</taxon>
        <taxon>Pseudoalteromonas</taxon>
    </lineage>
</organism>
<evidence type="ECO:0000313" key="10">
    <source>
        <dbReference type="EMBL" id="CAH9049931.1"/>
    </source>
</evidence>
<accession>A0A9W4QTT3</accession>
<dbReference type="RefSeq" id="WP_261591288.1">
    <property type="nucleotide sequence ID" value="NZ_CAMAPC010000003.1"/>
</dbReference>
<feature type="domain" description="ABC3 transporter permease C-terminal" evidence="8">
    <location>
        <begin position="281"/>
        <end position="394"/>
    </location>
</feature>
<evidence type="ECO:0000256" key="7">
    <source>
        <dbReference type="SAM" id="Phobius"/>
    </source>
</evidence>
<dbReference type="PANTHER" id="PTHR30572:SF4">
    <property type="entry name" value="ABC TRANSPORTER PERMEASE YTRF"/>
    <property type="match status" value="1"/>
</dbReference>
<dbReference type="Pfam" id="PF02687">
    <property type="entry name" value="FtsX"/>
    <property type="match status" value="1"/>
</dbReference>
<comment type="subcellular location">
    <subcellularLocation>
        <location evidence="1">Cell membrane</location>
        <topology evidence="1">Multi-pass membrane protein</topology>
    </subcellularLocation>
</comment>
<feature type="transmembrane region" description="Helical" evidence="7">
    <location>
        <begin position="279"/>
        <end position="303"/>
    </location>
</feature>
<evidence type="ECO:0000256" key="2">
    <source>
        <dbReference type="ARBA" id="ARBA00022475"/>
    </source>
</evidence>
<dbReference type="EMBL" id="CAMAPD010000001">
    <property type="protein sequence ID" value="CAH9049931.1"/>
    <property type="molecule type" value="Genomic_DNA"/>
</dbReference>
<feature type="transmembrane region" description="Helical" evidence="7">
    <location>
        <begin position="362"/>
        <end position="383"/>
    </location>
</feature>
<evidence type="ECO:0008006" key="14">
    <source>
        <dbReference type="Google" id="ProtNLM"/>
    </source>
</evidence>
<evidence type="ECO:0000256" key="4">
    <source>
        <dbReference type="ARBA" id="ARBA00022989"/>
    </source>
</evidence>
<keyword evidence="4 7" id="KW-1133">Transmembrane helix</keyword>
<protein>
    <recommendedName>
        <fullName evidence="14">Cell division protein FtsX</fullName>
    </recommendedName>
</protein>
<comment type="caution">
    <text evidence="11">The sequence shown here is derived from an EMBL/GenBank/DDBJ whole genome shotgun (WGS) entry which is preliminary data.</text>
</comment>
<dbReference type="InterPro" id="IPR050250">
    <property type="entry name" value="Macrolide_Exporter_MacB"/>
</dbReference>
<name>A0A9W4QTT3_9GAMM</name>
<dbReference type="PANTHER" id="PTHR30572">
    <property type="entry name" value="MEMBRANE COMPONENT OF TRANSPORTER-RELATED"/>
    <property type="match status" value="1"/>
</dbReference>
<feature type="domain" description="MacB-like periplasmic core" evidence="9">
    <location>
        <begin position="57"/>
        <end position="245"/>
    </location>
</feature>
<evidence type="ECO:0000256" key="1">
    <source>
        <dbReference type="ARBA" id="ARBA00004651"/>
    </source>
</evidence>
<keyword evidence="5 7" id="KW-0472">Membrane</keyword>
<dbReference type="InterPro" id="IPR003838">
    <property type="entry name" value="ABC3_permease_C"/>
</dbReference>
<evidence type="ECO:0000313" key="13">
    <source>
        <dbReference type="Proteomes" id="UP001152485"/>
    </source>
</evidence>
<dbReference type="Pfam" id="PF12704">
    <property type="entry name" value="MacB_PCD"/>
    <property type="match status" value="1"/>
</dbReference>
<sequence length="401" mass="44182">MSELKPILNALRRSKVGAILLLLQIAITTAVVSNSAFIISEKMTYLNQATGFVEKDIFTFQMMHFGNDVNYMRQAELDESTLREIPGVIDAVIVNAVPLSGGGSSSTYRLQPTGQKSKGLNASIFEADSHFLNSVGVQLVEGRNFTDSEVVVSNDYAQYPTVGIITQALSEELFPDGDALGNTIYRGDNPVKIIGITDVMKGPWLKLDRRDWSVIVPFVMADKLTQFIVRTQPGERAQVMQQVEQHMLSSNRQRVVENIRGFEDLKAEYVSPDKLTMRMLMVMIVVLVLITALGIFGLTLFNINKRTKQIGTRRALGARKSDIVRYFLIENSVISTFGLVTGSVLAVLMAQQLMKHYSLAQLPLPFIITTAVSVLVISLLAVIGPAKRAANISPSIATRTI</sequence>
<keyword evidence="3 7" id="KW-0812">Transmembrane</keyword>
<keyword evidence="2" id="KW-1003">Cell membrane</keyword>
<evidence type="ECO:0000256" key="3">
    <source>
        <dbReference type="ARBA" id="ARBA00022692"/>
    </source>
</evidence>
<gene>
    <name evidence="11" type="ORF">PSECIP111854_01039</name>
    <name evidence="10" type="ORF">PSECIP111951_00080</name>
</gene>
<feature type="transmembrane region" description="Helical" evidence="7">
    <location>
        <begin position="324"/>
        <end position="350"/>
    </location>
</feature>
<proteinExistence type="inferred from homology"/>
<dbReference type="InterPro" id="IPR025857">
    <property type="entry name" value="MacB_PCD"/>
</dbReference>
<dbReference type="Proteomes" id="UP001152467">
    <property type="component" value="Unassembled WGS sequence"/>
</dbReference>
<evidence type="ECO:0000259" key="9">
    <source>
        <dbReference type="Pfam" id="PF12704"/>
    </source>
</evidence>
<dbReference type="GO" id="GO:0022857">
    <property type="term" value="F:transmembrane transporter activity"/>
    <property type="evidence" value="ECO:0007669"/>
    <property type="project" value="TreeGrafter"/>
</dbReference>
<evidence type="ECO:0000256" key="6">
    <source>
        <dbReference type="ARBA" id="ARBA00038076"/>
    </source>
</evidence>
<dbReference type="AlphaFoldDB" id="A0A9W4QTT3"/>
<evidence type="ECO:0000313" key="11">
    <source>
        <dbReference type="EMBL" id="CAH9052772.1"/>
    </source>
</evidence>
<evidence type="ECO:0000256" key="5">
    <source>
        <dbReference type="ARBA" id="ARBA00023136"/>
    </source>
</evidence>
<keyword evidence="12" id="KW-1185">Reference proteome</keyword>
<reference evidence="11 13" key="1">
    <citation type="submission" date="2022-07" db="EMBL/GenBank/DDBJ databases">
        <authorList>
            <person name="Criscuolo A."/>
        </authorList>
    </citation>
    <scope>NUCLEOTIDE SEQUENCE</scope>
    <source>
        <strain evidence="13">CIP 111951</strain>
        <strain evidence="11">CIP111854</strain>
        <strain evidence="10">CIP111951</strain>
    </source>
</reference>
<dbReference type="EMBL" id="CAMAPC010000003">
    <property type="protein sequence ID" value="CAH9052772.1"/>
    <property type="molecule type" value="Genomic_DNA"/>
</dbReference>
<evidence type="ECO:0000313" key="12">
    <source>
        <dbReference type="Proteomes" id="UP001152467"/>
    </source>
</evidence>
<dbReference type="Proteomes" id="UP001152485">
    <property type="component" value="Unassembled WGS sequence"/>
</dbReference>